<comment type="caution">
    <text evidence="2">The sequence shown here is derived from an EMBL/GenBank/DDBJ whole genome shotgun (WGS) entry which is preliminary data.</text>
</comment>
<gene>
    <name evidence="2" type="ORF">FHR38_006046</name>
</gene>
<feature type="chain" id="PRO_5031472126" description="Secreted protein" evidence="1">
    <location>
        <begin position="33"/>
        <end position="302"/>
    </location>
</feature>
<keyword evidence="3" id="KW-1185">Reference proteome</keyword>
<sequence length="302" mass="31237">MRVPTRFGLGRAAVALAVLTAGGIGWAAPASAAPAGMEVITLLTAPNSADKSRTLTCPVGKVVTGGGGYLTASPGAVGRVAMDQFAPSADGRSWTVGMREVGPVKYTGDWAFTVVAICATAPSGYQIVSEVKSGWNDYHQMSKTATCPGTKKLLGSGAQVENTNGAFVLTYVEPGFNSVTELPTYTIGTARTVEQGTVAHGQESLRAFAICANQPAGYERVRATSPMTSPSMHNVPVSCPTGKSPYSVGGGINVSSIHEDDRTQVMLTGVRSSGSQANAWAYEDADGWAETWYASVTVICGS</sequence>
<evidence type="ECO:0000256" key="1">
    <source>
        <dbReference type="SAM" id="SignalP"/>
    </source>
</evidence>
<reference evidence="2 3" key="1">
    <citation type="submission" date="2020-08" db="EMBL/GenBank/DDBJ databases">
        <title>Sequencing the genomes of 1000 actinobacteria strains.</title>
        <authorList>
            <person name="Klenk H.-P."/>
        </authorList>
    </citation>
    <scope>NUCLEOTIDE SEQUENCE [LARGE SCALE GENOMIC DNA]</scope>
    <source>
        <strain evidence="2 3">DSM 45886</strain>
    </source>
</reference>
<accession>A0A7W7WTB9</accession>
<dbReference type="RefSeq" id="WP_184538462.1">
    <property type="nucleotide sequence ID" value="NZ_JACHJW010000001.1"/>
</dbReference>
<dbReference type="EMBL" id="JACHJW010000001">
    <property type="protein sequence ID" value="MBB4962313.1"/>
    <property type="molecule type" value="Genomic_DNA"/>
</dbReference>
<proteinExistence type="predicted"/>
<protein>
    <recommendedName>
        <fullName evidence="4">Secreted protein</fullName>
    </recommendedName>
</protein>
<evidence type="ECO:0008006" key="4">
    <source>
        <dbReference type="Google" id="ProtNLM"/>
    </source>
</evidence>
<keyword evidence="1" id="KW-0732">Signal</keyword>
<name>A0A7W7WTB9_9ACTN</name>
<feature type="signal peptide" evidence="1">
    <location>
        <begin position="1"/>
        <end position="32"/>
    </location>
</feature>
<dbReference type="AlphaFoldDB" id="A0A7W7WTB9"/>
<evidence type="ECO:0000313" key="3">
    <source>
        <dbReference type="Proteomes" id="UP000578819"/>
    </source>
</evidence>
<dbReference type="Proteomes" id="UP000578819">
    <property type="component" value="Unassembled WGS sequence"/>
</dbReference>
<evidence type="ECO:0000313" key="2">
    <source>
        <dbReference type="EMBL" id="MBB4962313.1"/>
    </source>
</evidence>
<organism evidence="2 3">
    <name type="scientific">Micromonospora polyrhachis</name>
    <dbReference type="NCBI Taxonomy" id="1282883"/>
    <lineage>
        <taxon>Bacteria</taxon>
        <taxon>Bacillati</taxon>
        <taxon>Actinomycetota</taxon>
        <taxon>Actinomycetes</taxon>
        <taxon>Micromonosporales</taxon>
        <taxon>Micromonosporaceae</taxon>
        <taxon>Micromonospora</taxon>
    </lineage>
</organism>